<feature type="region of interest" description="Disordered" evidence="1">
    <location>
        <begin position="294"/>
        <end position="314"/>
    </location>
</feature>
<name>A0ABY2H9N8_9HYPO</name>
<evidence type="ECO:0000313" key="2">
    <source>
        <dbReference type="EMBL" id="TFB04060.1"/>
    </source>
</evidence>
<protein>
    <submittedName>
        <fullName evidence="2">Uncharacterized protein</fullName>
    </submittedName>
</protein>
<evidence type="ECO:0000256" key="1">
    <source>
        <dbReference type="SAM" id="MobiDB-lite"/>
    </source>
</evidence>
<proteinExistence type="predicted"/>
<gene>
    <name evidence="2" type="ORF">CCMA1212_003331</name>
</gene>
<organism evidence="2 3">
    <name type="scientific">Trichoderma ghanense</name>
    <dbReference type="NCBI Taxonomy" id="65468"/>
    <lineage>
        <taxon>Eukaryota</taxon>
        <taxon>Fungi</taxon>
        <taxon>Dikarya</taxon>
        <taxon>Ascomycota</taxon>
        <taxon>Pezizomycotina</taxon>
        <taxon>Sordariomycetes</taxon>
        <taxon>Hypocreomycetidae</taxon>
        <taxon>Hypocreales</taxon>
        <taxon>Hypocreaceae</taxon>
        <taxon>Trichoderma</taxon>
    </lineage>
</organism>
<dbReference type="RefSeq" id="XP_073560261.1">
    <property type="nucleotide sequence ID" value="XM_073700683.1"/>
</dbReference>
<feature type="compositionally biased region" description="Polar residues" evidence="1">
    <location>
        <begin position="297"/>
        <end position="306"/>
    </location>
</feature>
<dbReference type="GeneID" id="300575133"/>
<sequence>MRDFLLEAAPAARGRHKHDFPGATTGWLVQAPRTEQGKATASGGEFVARDTVQTSSSGKARCRSSAAFVTCISSVPDATPRDLGYWAMAPIALTQSALALELAGLVQHRPQEQTRQVLSGVKVAAEKVLLPGLVRLFRSLPRLSKASRHPAKHQILREGCLTPGQHGSRATDTGQHVSHATATYLILHPGFLETMLQTSLEHLMELEVLSATSLAISCHLFAHDACFDLFVPVPVSRMRQGRTAGAADERMTLSPRDRRRRLLRQGCDSLCSFHLLSGLSRSSTGLDDVLRQWPPLSKTNPRSTGTGDFGCRGGTSSRLTEPVMASLSQLFSRFTLLPFPMVEFRLRTNYEHVHDDGEILESGISSFRPIELDTPRFEKQDWKKKGP</sequence>
<dbReference type="Proteomes" id="UP001642720">
    <property type="component" value="Unassembled WGS sequence"/>
</dbReference>
<accession>A0ABY2H9N8</accession>
<keyword evidence="3" id="KW-1185">Reference proteome</keyword>
<dbReference type="EMBL" id="PPTA01000004">
    <property type="protein sequence ID" value="TFB04060.1"/>
    <property type="molecule type" value="Genomic_DNA"/>
</dbReference>
<reference evidence="2 3" key="1">
    <citation type="submission" date="2018-01" db="EMBL/GenBank/DDBJ databases">
        <title>Genome characterization of the sugarcane-associated fungus Trichoderma ghanense CCMA-1212 and their application in lignocelulose bioconversion.</title>
        <authorList>
            <person name="Steindorff A.S."/>
            <person name="Mendes T.D."/>
            <person name="Vilela E.S.D."/>
            <person name="Rodrigues D.S."/>
            <person name="Formighieri E.F."/>
            <person name="Melo I.S."/>
            <person name="Favaro L.C.L."/>
        </authorList>
    </citation>
    <scope>NUCLEOTIDE SEQUENCE [LARGE SCALE GENOMIC DNA]</scope>
    <source>
        <strain evidence="2 3">CCMA-1212</strain>
    </source>
</reference>
<evidence type="ECO:0000313" key="3">
    <source>
        <dbReference type="Proteomes" id="UP001642720"/>
    </source>
</evidence>
<comment type="caution">
    <text evidence="2">The sequence shown here is derived from an EMBL/GenBank/DDBJ whole genome shotgun (WGS) entry which is preliminary data.</text>
</comment>